<dbReference type="AlphaFoldDB" id="A0A291M3M5"/>
<comment type="similarity">
    <text evidence="1">Belongs to the aldose epimerase family.</text>
</comment>
<geneLocation type="plasmid" evidence="5">
    <name>pdy25-a</name>
</geneLocation>
<evidence type="ECO:0000256" key="3">
    <source>
        <dbReference type="ARBA" id="ARBA00023277"/>
    </source>
</evidence>
<evidence type="ECO:0000256" key="2">
    <source>
        <dbReference type="ARBA" id="ARBA00023235"/>
    </source>
</evidence>
<dbReference type="GO" id="GO:0030246">
    <property type="term" value="F:carbohydrate binding"/>
    <property type="evidence" value="ECO:0007669"/>
    <property type="project" value="InterPro"/>
</dbReference>
<name>A0A291M3M5_9RHOB</name>
<dbReference type="SUPFAM" id="SSF74650">
    <property type="entry name" value="Galactose mutarotase-like"/>
    <property type="match status" value="1"/>
</dbReference>
<dbReference type="CDD" id="cd09019">
    <property type="entry name" value="galactose_mutarotase_like"/>
    <property type="match status" value="1"/>
</dbReference>
<evidence type="ECO:0000313" key="5">
    <source>
        <dbReference type="Proteomes" id="UP000219050"/>
    </source>
</evidence>
<dbReference type="InterPro" id="IPR047215">
    <property type="entry name" value="Galactose_mutarotase-like"/>
</dbReference>
<proteinExistence type="inferred from homology"/>
<dbReference type="OrthoDB" id="9779408at2"/>
<dbReference type="InterPro" id="IPR011013">
    <property type="entry name" value="Gal_mutarotase_sf_dom"/>
</dbReference>
<organism evidence="4 5">
    <name type="scientific">Pacificitalea manganoxidans</name>
    <dbReference type="NCBI Taxonomy" id="1411902"/>
    <lineage>
        <taxon>Bacteria</taxon>
        <taxon>Pseudomonadati</taxon>
        <taxon>Pseudomonadota</taxon>
        <taxon>Alphaproteobacteria</taxon>
        <taxon>Rhodobacterales</taxon>
        <taxon>Paracoccaceae</taxon>
        <taxon>Pacificitalea</taxon>
    </lineage>
</organism>
<sequence length="339" mass="36019">MTAPQVTEFGRLPDGTPVRNIRLTGGGLRADLLDYGARLRDLRLAGQDAPLVLGADEVTPYLDAMNYFGAIVGRCANRIGGAGFDLGGTRHATQANEPGVTLHGGAGGASARIWEVTALRADRVRFAWLSPAGEMGFPGTLRAEAEIALEPDATLAVTLRARTDAATPCNFAHHSYFQLGGPDPVRDPVPEHRLWIDAPRYLPVDGRGIPVAAAPAAVAGTRFDFTAPEGRALGRAGIDHNFCLSDAPAGSDGMRRVARVTSATRVLEVETDQPGLQVYDGHGLPEMTGLGGRRYGAFAGLALETQGWPDAVNRGDFPPVILRPGDTYLHRVRYRIAAV</sequence>
<keyword evidence="3" id="KW-0119">Carbohydrate metabolism</keyword>
<dbReference type="KEGG" id="cmag:CBW24_15560"/>
<dbReference type="PANTHER" id="PTHR10091">
    <property type="entry name" value="ALDOSE-1-EPIMERASE"/>
    <property type="match status" value="1"/>
</dbReference>
<dbReference type="Gene3D" id="2.70.98.10">
    <property type="match status" value="1"/>
</dbReference>
<evidence type="ECO:0008006" key="6">
    <source>
        <dbReference type="Google" id="ProtNLM"/>
    </source>
</evidence>
<keyword evidence="5" id="KW-1185">Reference proteome</keyword>
<keyword evidence="2" id="KW-0413">Isomerase</keyword>
<keyword evidence="4" id="KW-0614">Plasmid</keyword>
<evidence type="ECO:0000256" key="1">
    <source>
        <dbReference type="ARBA" id="ARBA00006206"/>
    </source>
</evidence>
<dbReference type="InterPro" id="IPR014718">
    <property type="entry name" value="GH-type_carb-bd"/>
</dbReference>
<dbReference type="EMBL" id="CP021405">
    <property type="protein sequence ID" value="ATI43566.1"/>
    <property type="molecule type" value="Genomic_DNA"/>
</dbReference>
<protein>
    <recommendedName>
        <fullName evidence="6">Aldose 1-epimerase</fullName>
    </recommendedName>
</protein>
<dbReference type="GO" id="GO:0004034">
    <property type="term" value="F:aldose 1-epimerase activity"/>
    <property type="evidence" value="ECO:0007669"/>
    <property type="project" value="TreeGrafter"/>
</dbReference>
<accession>A0A291M3M5</accession>
<dbReference type="GO" id="GO:0006006">
    <property type="term" value="P:glucose metabolic process"/>
    <property type="evidence" value="ECO:0007669"/>
    <property type="project" value="TreeGrafter"/>
</dbReference>
<dbReference type="RefSeq" id="WP_097374319.1">
    <property type="nucleotide sequence ID" value="NZ_CP021405.1"/>
</dbReference>
<dbReference type="Proteomes" id="UP000219050">
    <property type="component" value="Plasmid pDY25-A"/>
</dbReference>
<dbReference type="GO" id="GO:0033499">
    <property type="term" value="P:galactose catabolic process via UDP-galactose, Leloir pathway"/>
    <property type="evidence" value="ECO:0007669"/>
    <property type="project" value="TreeGrafter"/>
</dbReference>
<dbReference type="PANTHER" id="PTHR10091:SF49">
    <property type="entry name" value="ALDOSE 1-EPIMERASE"/>
    <property type="match status" value="1"/>
</dbReference>
<evidence type="ECO:0000313" key="4">
    <source>
        <dbReference type="EMBL" id="ATI43566.1"/>
    </source>
</evidence>
<dbReference type="InterPro" id="IPR008183">
    <property type="entry name" value="Aldose_1/G6P_1-epimerase"/>
</dbReference>
<reference evidence="4 5" key="1">
    <citation type="submission" date="2017-05" db="EMBL/GenBank/DDBJ databases">
        <title>Comparative genomic and metabolic analysis of manganese-oxidizing mechanisms in Celeribater manganoxidans DY25T: its adaption to the environment of polymetallic nodule.</title>
        <authorList>
            <person name="Wang X."/>
        </authorList>
    </citation>
    <scope>NUCLEOTIDE SEQUENCE [LARGE SCALE GENOMIC DNA]</scope>
    <source>
        <strain evidence="4 5">DY25</strain>
        <plasmid evidence="5">pdy25-a</plasmid>
    </source>
</reference>
<gene>
    <name evidence="4" type="ORF">CBW24_15560</name>
</gene>
<dbReference type="Pfam" id="PF01263">
    <property type="entry name" value="Aldose_epim"/>
    <property type="match status" value="1"/>
</dbReference>